<dbReference type="InterPro" id="IPR016024">
    <property type="entry name" value="ARM-type_fold"/>
</dbReference>
<dbReference type="AlphaFoldDB" id="D8M8X1"/>
<dbReference type="Gene3D" id="1.25.10.10">
    <property type="entry name" value="Leucine-rich Repeat Variant"/>
    <property type="match status" value="1"/>
</dbReference>
<accession>D8M8X1</accession>
<dbReference type="GO" id="GO:0019888">
    <property type="term" value="F:protein phosphatase regulator activity"/>
    <property type="evidence" value="ECO:0007669"/>
    <property type="project" value="InterPro"/>
</dbReference>
<keyword evidence="2" id="KW-1185">Reference proteome</keyword>
<name>D8M8X1_BLAHO</name>
<dbReference type="RefSeq" id="XP_012898558.1">
    <property type="nucleotide sequence ID" value="XM_013043104.1"/>
</dbReference>
<organism evidence="1">
    <name type="scientific">Blastocystis hominis</name>
    <dbReference type="NCBI Taxonomy" id="12968"/>
    <lineage>
        <taxon>Eukaryota</taxon>
        <taxon>Sar</taxon>
        <taxon>Stramenopiles</taxon>
        <taxon>Bigyra</taxon>
        <taxon>Opalozoa</taxon>
        <taxon>Opalinata</taxon>
        <taxon>Blastocystidae</taxon>
        <taxon>Blastocystis</taxon>
    </lineage>
</organism>
<dbReference type="Pfam" id="PF01603">
    <property type="entry name" value="B56"/>
    <property type="match status" value="1"/>
</dbReference>
<sequence length="574" mass="65407">MKPQLGNSHPPQGGMCSNSYTGEYGNVEYSQRIMFPPTYFNAETPQPDVTRKPACVSNCVPATSREQRYSEVPDAAKSLHHRSESIPQYQLASMCPPTNNMSPFSHSKRYAMFPPTAYSHKLVRPTAVRPSVKSSVEELVIQQLQRNEMDGILVEAHPPPARAPNNYAACLIPPYSVWSVDDVDLILFAMYRVLLQSRPDAPNDMVIQIPLTCSTLLPSLLQHFIPSLLQDGNAVKQAMKQLVYSRQQVDLDATPFLLPEVIRTCTLLAAVRSPPVQGGNEFDRGRLLYVLIRELDTPNLKKEFYLKVFLRCLFFVFGDAREAFARAFSLFFEEQVERCRAFEQSCRIGELSQLVILARSSPSAESASADRAGSRVFAYHRQLDFFLEFCARNFIRPFPPRLFHSILRLFRTSIILSSFNSVSKFLYTVVLTQPELAATVARFFVRSWPWTDSSREVLYLRQVECTFLVVPENQQLKFFALLFPRIRAALQSPNRFVSLQCIQFLSRVEQSHLYILSNKMIQQLTEVLQSLQAHWCETIRQTANSCMKSLLLKAELRSSSSSGEFRSRCEAFTN</sequence>
<dbReference type="InterPro" id="IPR002554">
    <property type="entry name" value="PP2A_B56"/>
</dbReference>
<reference evidence="1" key="1">
    <citation type="submission" date="2010-02" db="EMBL/GenBank/DDBJ databases">
        <title>Sequencing and annotation of the Blastocystis hominis genome.</title>
        <authorList>
            <person name="Wincker P."/>
        </authorList>
    </citation>
    <scope>NUCLEOTIDE SEQUENCE</scope>
    <source>
        <strain evidence="1">Singapore isolate B</strain>
    </source>
</reference>
<evidence type="ECO:0000313" key="1">
    <source>
        <dbReference type="EMBL" id="CBK24510.2"/>
    </source>
</evidence>
<dbReference type="GO" id="GO:0007165">
    <property type="term" value="P:signal transduction"/>
    <property type="evidence" value="ECO:0007669"/>
    <property type="project" value="InterPro"/>
</dbReference>
<gene>
    <name evidence="1" type="ORF">GSBLH_T00004236001</name>
</gene>
<evidence type="ECO:0000313" key="2">
    <source>
        <dbReference type="Proteomes" id="UP000008312"/>
    </source>
</evidence>
<protein>
    <submittedName>
        <fullName evidence="1">Uncharacterized protein</fullName>
    </submittedName>
</protein>
<dbReference type="Proteomes" id="UP000008312">
    <property type="component" value="Unassembled WGS sequence"/>
</dbReference>
<dbReference type="EMBL" id="FN668688">
    <property type="protein sequence ID" value="CBK24510.2"/>
    <property type="molecule type" value="Genomic_DNA"/>
</dbReference>
<dbReference type="SUPFAM" id="SSF48371">
    <property type="entry name" value="ARM repeat"/>
    <property type="match status" value="1"/>
</dbReference>
<dbReference type="InParanoid" id="D8M8X1"/>
<dbReference type="InterPro" id="IPR011989">
    <property type="entry name" value="ARM-like"/>
</dbReference>
<proteinExistence type="predicted"/>
<dbReference type="GO" id="GO:0000159">
    <property type="term" value="C:protein phosphatase type 2A complex"/>
    <property type="evidence" value="ECO:0007669"/>
    <property type="project" value="InterPro"/>
</dbReference>
<dbReference type="OrthoDB" id="10501669at2759"/>
<dbReference type="GeneID" id="24921272"/>